<keyword evidence="3" id="KW-1185">Reference proteome</keyword>
<dbReference type="InterPro" id="IPR005149">
    <property type="entry name" value="Tscrpt_reg_PadR_N"/>
</dbReference>
<dbReference type="InterPro" id="IPR052509">
    <property type="entry name" value="Metal_resp_DNA-bind_regulator"/>
</dbReference>
<dbReference type="SUPFAM" id="SSF46785">
    <property type="entry name" value="Winged helix' DNA-binding domain"/>
    <property type="match status" value="1"/>
</dbReference>
<evidence type="ECO:0000313" key="3">
    <source>
        <dbReference type="Proteomes" id="UP000219688"/>
    </source>
</evidence>
<dbReference type="EMBL" id="OBQK01000001">
    <property type="protein sequence ID" value="SOC52721.1"/>
    <property type="molecule type" value="Genomic_DNA"/>
</dbReference>
<dbReference type="PANTHER" id="PTHR33169:SF14">
    <property type="entry name" value="TRANSCRIPTIONAL REGULATOR RV3488"/>
    <property type="match status" value="1"/>
</dbReference>
<reference evidence="3" key="1">
    <citation type="submission" date="2017-08" db="EMBL/GenBank/DDBJ databases">
        <authorList>
            <person name="Varghese N."/>
            <person name="Submissions S."/>
        </authorList>
    </citation>
    <scope>NUCLEOTIDE SEQUENCE [LARGE SCALE GENOMIC DNA]</scope>
    <source>
        <strain evidence="3">USBA17B2</strain>
    </source>
</reference>
<dbReference type="Gene3D" id="1.10.10.10">
    <property type="entry name" value="Winged helix-like DNA-binding domain superfamily/Winged helix DNA-binding domain"/>
    <property type="match status" value="1"/>
</dbReference>
<sequence>MKSEESWPSEWLRGVLEVCVLRVLLDGPSYGYAITQSLAGAGLGEVKGGTLYPLLGRLEEAGLVEVEWRPGEGGPGRKFYALTPAGRTHTQALVRRWADFTTTTRALTDSAPIAGRTA</sequence>
<protein>
    <submittedName>
        <fullName evidence="2">Transcriptional regulator, PadR family</fullName>
    </submittedName>
</protein>
<dbReference type="InterPro" id="IPR036388">
    <property type="entry name" value="WH-like_DNA-bd_sf"/>
</dbReference>
<feature type="domain" description="Transcription regulator PadR N-terminal" evidence="1">
    <location>
        <begin position="20"/>
        <end position="90"/>
    </location>
</feature>
<accession>A0A285VJJ1</accession>
<dbReference type="AlphaFoldDB" id="A0A285VJJ1"/>
<dbReference type="InterPro" id="IPR036390">
    <property type="entry name" value="WH_DNA-bd_sf"/>
</dbReference>
<gene>
    <name evidence="2" type="ORF">SAMN05421879_101790</name>
</gene>
<dbReference type="Pfam" id="PF03551">
    <property type="entry name" value="PadR"/>
    <property type="match status" value="1"/>
</dbReference>
<dbReference type="STRING" id="1122622.GCA_000421185_03181"/>
<dbReference type="PANTHER" id="PTHR33169">
    <property type="entry name" value="PADR-FAMILY TRANSCRIPTIONAL REGULATOR"/>
    <property type="match status" value="1"/>
</dbReference>
<evidence type="ECO:0000313" key="2">
    <source>
        <dbReference type="EMBL" id="SOC52721.1"/>
    </source>
</evidence>
<name>A0A285VJJ1_9MICO</name>
<organism evidence="2 3">
    <name type="scientific">Ornithinimicrobium cerasi</name>
    <dbReference type="NCBI Taxonomy" id="2248773"/>
    <lineage>
        <taxon>Bacteria</taxon>
        <taxon>Bacillati</taxon>
        <taxon>Actinomycetota</taxon>
        <taxon>Actinomycetes</taxon>
        <taxon>Micrococcales</taxon>
        <taxon>Ornithinimicrobiaceae</taxon>
        <taxon>Ornithinimicrobium</taxon>
    </lineage>
</organism>
<evidence type="ECO:0000259" key="1">
    <source>
        <dbReference type="Pfam" id="PF03551"/>
    </source>
</evidence>
<proteinExistence type="predicted"/>
<dbReference type="Proteomes" id="UP000219688">
    <property type="component" value="Unassembled WGS sequence"/>
</dbReference>
<dbReference type="RefSeq" id="WP_097186919.1">
    <property type="nucleotide sequence ID" value="NZ_OBQK01000001.1"/>
</dbReference>